<accession>A0A1G6L411</accession>
<feature type="transmembrane region" description="Helical" evidence="1">
    <location>
        <begin position="40"/>
        <end position="60"/>
    </location>
</feature>
<organism evidence="2 3">
    <name type="scientific">Succiniclasticum ruminis</name>
    <dbReference type="NCBI Taxonomy" id="40841"/>
    <lineage>
        <taxon>Bacteria</taxon>
        <taxon>Bacillati</taxon>
        <taxon>Bacillota</taxon>
        <taxon>Negativicutes</taxon>
        <taxon>Acidaminococcales</taxon>
        <taxon>Acidaminococcaceae</taxon>
        <taxon>Succiniclasticum</taxon>
    </lineage>
</organism>
<evidence type="ECO:0000256" key="1">
    <source>
        <dbReference type="SAM" id="Phobius"/>
    </source>
</evidence>
<dbReference type="Proteomes" id="UP000198943">
    <property type="component" value="Unassembled WGS sequence"/>
</dbReference>
<dbReference type="EMBL" id="FMYW01000006">
    <property type="protein sequence ID" value="SDC37917.1"/>
    <property type="molecule type" value="Genomic_DNA"/>
</dbReference>
<keyword evidence="1" id="KW-0812">Transmembrane</keyword>
<evidence type="ECO:0000313" key="2">
    <source>
        <dbReference type="EMBL" id="SDC37917.1"/>
    </source>
</evidence>
<proteinExistence type="predicted"/>
<gene>
    <name evidence="2" type="ORF">SAMN04487864_10643</name>
</gene>
<keyword evidence="1" id="KW-1133">Transmembrane helix</keyword>
<protein>
    <submittedName>
        <fullName evidence="2">Uncharacterized protein</fullName>
    </submittedName>
</protein>
<dbReference type="AlphaFoldDB" id="A0A1G6L411"/>
<evidence type="ECO:0000313" key="3">
    <source>
        <dbReference type="Proteomes" id="UP000198943"/>
    </source>
</evidence>
<reference evidence="3" key="1">
    <citation type="submission" date="2016-10" db="EMBL/GenBank/DDBJ databases">
        <authorList>
            <person name="Varghese N."/>
            <person name="Submissions S."/>
        </authorList>
    </citation>
    <scope>NUCLEOTIDE SEQUENCE [LARGE SCALE GENOMIC DNA]</scope>
    <source>
        <strain evidence="3">DSM 11005</strain>
    </source>
</reference>
<sequence>MLDSIFEPGVTGVSPFAIMLSLYLAYYVHNDARNHNNPRALLWAFATFMAWIIFLPLYWYKNMRGRKS</sequence>
<feature type="transmembrane region" description="Helical" evidence="1">
    <location>
        <begin position="9"/>
        <end position="28"/>
    </location>
</feature>
<keyword evidence="1" id="KW-0472">Membrane</keyword>
<dbReference type="OrthoDB" id="9847054at2"/>
<name>A0A1G6L411_9FIRM</name>
<dbReference type="RefSeq" id="WP_093730129.1">
    <property type="nucleotide sequence ID" value="NZ_FMYW01000006.1"/>
</dbReference>
<keyword evidence="3" id="KW-1185">Reference proteome</keyword>